<name>A0A2U2N855_9BIFI</name>
<keyword evidence="2" id="KW-0238">DNA-binding</keyword>
<sequence>MTENDTSQEPLFCDYYEQWVSVYKEGAIREVTMKKYRLTQAWLRKLAPSLKLAEFSRVNYQQLINGYAEHHERQTTMDFHHQLKGAILDAVDEGLIQRDPTRKVVIKGKQPRVKKTKYLNQFELHAMLADLSLGSGPSWDWLILLIAKTGLRFSEALGLTPNDFDFVHQTLSVDKTWDYKNGGGFVPTKNASSVRKVQLDWQLIMQLSALLKDLPENEPIFVHGKVYNSTVNGILAKHCKNVGVPVISIHGLRHTHASLLLFAGVSIASVSKRLGHASMNTTQDTYLHVIRELENKDVDIVMRALSTLV</sequence>
<dbReference type="Pfam" id="PF00589">
    <property type="entry name" value="Phage_integrase"/>
    <property type="match status" value="1"/>
</dbReference>
<evidence type="ECO:0000313" key="5">
    <source>
        <dbReference type="EMBL" id="PWG65351.1"/>
    </source>
</evidence>
<dbReference type="GO" id="GO:0015074">
    <property type="term" value="P:DNA integration"/>
    <property type="evidence" value="ECO:0007669"/>
    <property type="project" value="InterPro"/>
</dbReference>
<dbReference type="Proteomes" id="UP000245876">
    <property type="component" value="Unassembled WGS sequence"/>
</dbReference>
<evidence type="ECO:0000259" key="4">
    <source>
        <dbReference type="PROSITE" id="PS51898"/>
    </source>
</evidence>
<dbReference type="OrthoDB" id="1822491at2"/>
<dbReference type="InterPro" id="IPR013762">
    <property type="entry name" value="Integrase-like_cat_sf"/>
</dbReference>
<dbReference type="SUPFAM" id="SSF56349">
    <property type="entry name" value="DNA breaking-rejoining enzymes"/>
    <property type="match status" value="1"/>
</dbReference>
<dbReference type="GO" id="GO:0006310">
    <property type="term" value="P:DNA recombination"/>
    <property type="evidence" value="ECO:0007669"/>
    <property type="project" value="UniProtKB-KW"/>
</dbReference>
<comment type="similarity">
    <text evidence="1">Belongs to the 'phage' integrase family.</text>
</comment>
<keyword evidence="6" id="KW-1185">Reference proteome</keyword>
<dbReference type="Gene3D" id="1.10.150.130">
    <property type="match status" value="1"/>
</dbReference>
<evidence type="ECO:0000256" key="1">
    <source>
        <dbReference type="ARBA" id="ARBA00008857"/>
    </source>
</evidence>
<dbReference type="EMBL" id="QFFM01000013">
    <property type="protein sequence ID" value="PWG65351.1"/>
    <property type="molecule type" value="Genomic_DNA"/>
</dbReference>
<feature type="domain" description="Tyr recombinase" evidence="4">
    <location>
        <begin position="114"/>
        <end position="300"/>
    </location>
</feature>
<dbReference type="Gene3D" id="1.10.443.10">
    <property type="entry name" value="Intergrase catalytic core"/>
    <property type="match status" value="1"/>
</dbReference>
<reference evidence="5 6" key="1">
    <citation type="journal article" date="2018" name="Int. J. Syst. Evol. Microbiol.">
        <title>Bifidobacterium callitrichidarum sp. nov. from the faeces of the emperor tamarin (Saguinus imperator).</title>
        <authorList>
            <person name="Modesto M."/>
            <person name="Michelini S."/>
            <person name="Sansosti M.C."/>
            <person name="De Filippo C."/>
            <person name="Cavalieri D."/>
            <person name="Qvirist L."/>
            <person name="Andlid T."/>
            <person name="Spiezio C."/>
            <person name="Sandri C."/>
            <person name="Pascarelli S."/>
            <person name="Sgorbati B."/>
            <person name="Mattarelli P."/>
        </authorList>
    </citation>
    <scope>NUCLEOTIDE SEQUENCE [LARGE SCALE GENOMIC DNA]</scope>
    <source>
        <strain evidence="5 6">TRI 5</strain>
    </source>
</reference>
<organism evidence="5 6">
    <name type="scientific">Bifidobacterium callitrichidarum</name>
    <dbReference type="NCBI Taxonomy" id="2052941"/>
    <lineage>
        <taxon>Bacteria</taxon>
        <taxon>Bacillati</taxon>
        <taxon>Actinomycetota</taxon>
        <taxon>Actinomycetes</taxon>
        <taxon>Bifidobacteriales</taxon>
        <taxon>Bifidobacteriaceae</taxon>
        <taxon>Bifidobacterium</taxon>
    </lineage>
</organism>
<dbReference type="InterPro" id="IPR010998">
    <property type="entry name" value="Integrase_recombinase_N"/>
</dbReference>
<dbReference type="InterPro" id="IPR002104">
    <property type="entry name" value="Integrase_catalytic"/>
</dbReference>
<accession>A0A2U2N855</accession>
<dbReference type="RefSeq" id="WP_109057230.1">
    <property type="nucleotide sequence ID" value="NZ_QFFM01000013.1"/>
</dbReference>
<evidence type="ECO:0000313" key="6">
    <source>
        <dbReference type="Proteomes" id="UP000245876"/>
    </source>
</evidence>
<dbReference type="PANTHER" id="PTHR30349:SF64">
    <property type="entry name" value="PROPHAGE INTEGRASE INTD-RELATED"/>
    <property type="match status" value="1"/>
</dbReference>
<keyword evidence="3" id="KW-0233">DNA recombination</keyword>
<comment type="caution">
    <text evidence="5">The sequence shown here is derived from an EMBL/GenBank/DDBJ whole genome shotgun (WGS) entry which is preliminary data.</text>
</comment>
<dbReference type="AlphaFoldDB" id="A0A2U2N855"/>
<dbReference type="GO" id="GO:0003677">
    <property type="term" value="F:DNA binding"/>
    <property type="evidence" value="ECO:0007669"/>
    <property type="project" value="UniProtKB-KW"/>
</dbReference>
<proteinExistence type="inferred from homology"/>
<evidence type="ECO:0000256" key="3">
    <source>
        <dbReference type="ARBA" id="ARBA00023172"/>
    </source>
</evidence>
<dbReference type="InterPro" id="IPR050090">
    <property type="entry name" value="Tyrosine_recombinase_XerCD"/>
</dbReference>
<dbReference type="InterPro" id="IPR011010">
    <property type="entry name" value="DNA_brk_join_enz"/>
</dbReference>
<dbReference type="CDD" id="cd01189">
    <property type="entry name" value="INT_ICEBs1_C_like"/>
    <property type="match status" value="1"/>
</dbReference>
<dbReference type="PROSITE" id="PS51898">
    <property type="entry name" value="TYR_RECOMBINASE"/>
    <property type="match status" value="1"/>
</dbReference>
<evidence type="ECO:0000256" key="2">
    <source>
        <dbReference type="ARBA" id="ARBA00023125"/>
    </source>
</evidence>
<gene>
    <name evidence="5" type="ORF">DF196_07480</name>
</gene>
<dbReference type="PANTHER" id="PTHR30349">
    <property type="entry name" value="PHAGE INTEGRASE-RELATED"/>
    <property type="match status" value="1"/>
</dbReference>
<protein>
    <submittedName>
        <fullName evidence="5">Site-specific integrase</fullName>
    </submittedName>
</protein>